<dbReference type="Pfam" id="PF00528">
    <property type="entry name" value="BPD_transp_1"/>
    <property type="match status" value="1"/>
</dbReference>
<dbReference type="PANTHER" id="PTHR30193">
    <property type="entry name" value="ABC TRANSPORTER PERMEASE PROTEIN"/>
    <property type="match status" value="1"/>
</dbReference>
<evidence type="ECO:0000256" key="4">
    <source>
        <dbReference type="ARBA" id="ARBA00022692"/>
    </source>
</evidence>
<dbReference type="OrthoDB" id="9788108at2"/>
<proteinExistence type="inferred from homology"/>
<evidence type="ECO:0000313" key="10">
    <source>
        <dbReference type="Proteomes" id="UP000078534"/>
    </source>
</evidence>
<evidence type="ECO:0000256" key="7">
    <source>
        <dbReference type="RuleBase" id="RU363032"/>
    </source>
</evidence>
<comment type="subcellular location">
    <subcellularLocation>
        <location evidence="1 7">Cell membrane</location>
        <topology evidence="1 7">Multi-pass membrane protein</topology>
    </subcellularLocation>
</comment>
<organism evidence="9 10">
    <name type="scientific">Metabacillus litoralis</name>
    <dbReference type="NCBI Taxonomy" id="152268"/>
    <lineage>
        <taxon>Bacteria</taxon>
        <taxon>Bacillati</taxon>
        <taxon>Bacillota</taxon>
        <taxon>Bacilli</taxon>
        <taxon>Bacillales</taxon>
        <taxon>Bacillaceae</taxon>
        <taxon>Metabacillus</taxon>
    </lineage>
</organism>
<feature type="transmembrane region" description="Helical" evidence="7">
    <location>
        <begin position="254"/>
        <end position="277"/>
    </location>
</feature>
<dbReference type="InterPro" id="IPR000515">
    <property type="entry name" value="MetI-like"/>
</dbReference>
<comment type="caution">
    <text evidence="9">The sequence shown here is derived from an EMBL/GenBank/DDBJ whole genome shotgun (WGS) entry which is preliminary data.</text>
</comment>
<evidence type="ECO:0000256" key="2">
    <source>
        <dbReference type="ARBA" id="ARBA00022448"/>
    </source>
</evidence>
<dbReference type="CDD" id="cd06261">
    <property type="entry name" value="TM_PBP2"/>
    <property type="match status" value="1"/>
</dbReference>
<feature type="transmembrane region" description="Helical" evidence="7">
    <location>
        <begin position="159"/>
        <end position="178"/>
    </location>
</feature>
<protein>
    <submittedName>
        <fullName evidence="9">Spermidine/putrescine ABC transporter permease</fullName>
    </submittedName>
</protein>
<dbReference type="RefSeq" id="WP_066339091.1">
    <property type="nucleotide sequence ID" value="NZ_LWSG01000044.1"/>
</dbReference>
<sequence length="292" mass="32920">MNIQKRNLRNGLLFISPWIFGFLCFTAYPMFSSLYYSLTEYNLIADPKYIGFANYKQLLFEDELFLTVLGNTLYMIFVGLTITTVVTIFIAILLNTKNIKGISFFRVVFFIPTLVPFVVLAILWIWVLQPDSGVVNSILGIVGIDGPGWFSSPTWAKPGFILMSIWMSGNMILIYLAALGDIPKSLYEAASIDGANVIQKVFHITLPGLRPAILFNSITGMIAVFQSFAEAFIITDGGPDNSTLFYSLYLYRNAFQYFDMGYASAQAWILLIIALLMTTAFFKLSKRWGFED</sequence>
<dbReference type="Gene3D" id="1.10.3720.10">
    <property type="entry name" value="MetI-like"/>
    <property type="match status" value="1"/>
</dbReference>
<keyword evidence="5 7" id="KW-1133">Transmembrane helix</keyword>
<keyword evidence="6 7" id="KW-0472">Membrane</keyword>
<evidence type="ECO:0000256" key="6">
    <source>
        <dbReference type="ARBA" id="ARBA00023136"/>
    </source>
</evidence>
<keyword evidence="3" id="KW-1003">Cell membrane</keyword>
<keyword evidence="2 7" id="KW-0813">Transport</keyword>
<evidence type="ECO:0000256" key="1">
    <source>
        <dbReference type="ARBA" id="ARBA00004651"/>
    </source>
</evidence>
<dbReference type="STRING" id="152268.A6K24_11405"/>
<dbReference type="SUPFAM" id="SSF161098">
    <property type="entry name" value="MetI-like"/>
    <property type="match status" value="1"/>
</dbReference>
<dbReference type="EMBL" id="LWSG01000044">
    <property type="protein sequence ID" value="OAS82725.1"/>
    <property type="molecule type" value="Genomic_DNA"/>
</dbReference>
<dbReference type="AlphaFoldDB" id="A0A179SM04"/>
<dbReference type="PROSITE" id="PS50928">
    <property type="entry name" value="ABC_TM1"/>
    <property type="match status" value="1"/>
</dbReference>
<feature type="transmembrane region" description="Helical" evidence="7">
    <location>
        <begin position="73"/>
        <end position="95"/>
    </location>
</feature>
<accession>A0A179SM04</accession>
<evidence type="ECO:0000259" key="8">
    <source>
        <dbReference type="PROSITE" id="PS50928"/>
    </source>
</evidence>
<dbReference type="InterPro" id="IPR035906">
    <property type="entry name" value="MetI-like_sf"/>
</dbReference>
<evidence type="ECO:0000313" key="9">
    <source>
        <dbReference type="EMBL" id="OAS82725.1"/>
    </source>
</evidence>
<feature type="domain" description="ABC transmembrane type-1" evidence="8">
    <location>
        <begin position="69"/>
        <end position="281"/>
    </location>
</feature>
<dbReference type="GO" id="GO:0055085">
    <property type="term" value="P:transmembrane transport"/>
    <property type="evidence" value="ECO:0007669"/>
    <property type="project" value="InterPro"/>
</dbReference>
<feature type="transmembrane region" description="Helical" evidence="7">
    <location>
        <begin position="107"/>
        <end position="127"/>
    </location>
</feature>
<dbReference type="InterPro" id="IPR051393">
    <property type="entry name" value="ABC_transporter_permease"/>
</dbReference>
<dbReference type="GO" id="GO:0005886">
    <property type="term" value="C:plasma membrane"/>
    <property type="evidence" value="ECO:0007669"/>
    <property type="project" value="UniProtKB-SubCell"/>
</dbReference>
<dbReference type="PANTHER" id="PTHR30193:SF1">
    <property type="entry name" value="ABC TRANSPORTER PERMEASE PROTEIN YESP-RELATED"/>
    <property type="match status" value="1"/>
</dbReference>
<keyword evidence="4 7" id="KW-0812">Transmembrane</keyword>
<feature type="transmembrane region" description="Helical" evidence="7">
    <location>
        <begin position="12"/>
        <end position="31"/>
    </location>
</feature>
<feature type="transmembrane region" description="Helical" evidence="7">
    <location>
        <begin position="213"/>
        <end position="234"/>
    </location>
</feature>
<dbReference type="Proteomes" id="UP000078534">
    <property type="component" value="Unassembled WGS sequence"/>
</dbReference>
<reference evidence="10" key="1">
    <citation type="submission" date="2016-04" db="EMBL/GenBank/DDBJ databases">
        <authorList>
            <person name="Lyu Z."/>
            <person name="Lyu W."/>
        </authorList>
    </citation>
    <scope>NUCLEOTIDE SEQUENCE [LARGE SCALE GENOMIC DNA]</scope>
    <source>
        <strain evidence="10">C44</strain>
    </source>
</reference>
<evidence type="ECO:0000256" key="3">
    <source>
        <dbReference type="ARBA" id="ARBA00022475"/>
    </source>
</evidence>
<keyword evidence="10" id="KW-1185">Reference proteome</keyword>
<name>A0A179SM04_9BACI</name>
<comment type="similarity">
    <text evidence="7">Belongs to the binding-protein-dependent transport system permease family.</text>
</comment>
<gene>
    <name evidence="9" type="ORF">A6K24_11405</name>
</gene>
<evidence type="ECO:0000256" key="5">
    <source>
        <dbReference type="ARBA" id="ARBA00022989"/>
    </source>
</evidence>